<feature type="compositionally biased region" description="Low complexity" evidence="3">
    <location>
        <begin position="290"/>
        <end position="304"/>
    </location>
</feature>
<evidence type="ECO:0000259" key="4">
    <source>
        <dbReference type="PROSITE" id="PS50011"/>
    </source>
</evidence>
<dbReference type="InterPro" id="IPR036691">
    <property type="entry name" value="Endo/exonu/phosph_ase_sf"/>
</dbReference>
<keyword evidence="6" id="KW-1185">Reference proteome</keyword>
<dbReference type="PROSITE" id="PS50011">
    <property type="entry name" value="PROTEIN_KINASE_DOM"/>
    <property type="match status" value="1"/>
</dbReference>
<dbReference type="GO" id="GO:0004672">
    <property type="term" value="F:protein kinase activity"/>
    <property type="evidence" value="ECO:0007669"/>
    <property type="project" value="InterPro"/>
</dbReference>
<dbReference type="InterPro" id="IPR000488">
    <property type="entry name" value="Death_dom"/>
</dbReference>
<dbReference type="PANTHER" id="PTHR27001">
    <property type="entry name" value="OS01G0253100 PROTEIN"/>
    <property type="match status" value="1"/>
</dbReference>
<dbReference type="SUPFAM" id="SSF47986">
    <property type="entry name" value="DEATH domain"/>
    <property type="match status" value="1"/>
</dbReference>
<dbReference type="Pfam" id="PF00531">
    <property type="entry name" value="Death"/>
    <property type="match status" value="1"/>
</dbReference>
<evidence type="ECO:0000313" key="5">
    <source>
        <dbReference type="EMBL" id="CAH2312140.1"/>
    </source>
</evidence>
<dbReference type="GO" id="GO:0007165">
    <property type="term" value="P:signal transduction"/>
    <property type="evidence" value="ECO:0007669"/>
    <property type="project" value="InterPro"/>
</dbReference>
<reference evidence="5" key="1">
    <citation type="submission" date="2022-03" db="EMBL/GenBank/DDBJ databases">
        <authorList>
            <person name="Alioto T."/>
            <person name="Alioto T."/>
            <person name="Gomez Garrido J."/>
        </authorList>
    </citation>
    <scope>NUCLEOTIDE SEQUENCE</scope>
</reference>
<sequence>MDASRGFVPAQLTYWSNNVQGLNTPEKRAHLVRRLWAVRASVAFLQETHLRGLDAPKLENRRYPQGFYANHPDAKRAGVAILFAQTTPFQHIATQADPNGRFLFIKGTIMEHTYTFACLYGPNRKQHTFLARTLAKLEKFRDGLLVMLSSFTRDDQRTQVLLLKWKKVITRIQNCEETFNKSLGDILQFCRCMDCLNEWEWMRFASHIISDTLALRRFHLLQRTGISITRELLWSWGQRMTTIQDLVDILRDLELYRAMDILLQAKASPAVDKKEGILSACEKNSKSSESKTQVSSSSEIPALPVVSPLPPPPPLLLLNSVQLDQSASSVDMASPSEELLSIPQQESSLVPSSSCKLWTVAEVKETTEGFSSGNKIHCGEFADIFKGRKTGNTYAVKCLKQEESKRQNGMRSYFQTEAQISFRCNHSNLLLLLGFCVEDGLCCLINKFMKNGSLDTALEKNGADILTWEKRLSIAMGLLRAVCHLHDNEIFHGNIKSSNVFLDEDLSPKLGHSGLRFCPDKAANYTQAKTKDLQKYNAYLPDSFLRNKQLTGQTDLFSCGVVLTEILTGMKPCDKDRQPMYLKELILEENDKVIGLTEPRCKMAGDMTAESLCARQISQKYTDTRGGRLMENAAFYFASAICLCLTKKKTVASEVYAVLEKAEHLFRGNKKTKSRPLGSEEKKIMSLNTPEEMDDSEDSPLEYTGGAIFEPPSSSSKYTDSPDFKITKQHNQATSKDSKRNFVKHDESDTFWLPPGADDLYCSVEMLSSSDYQPTSSTAVKDTRSKREKNYPCESSDSSFSSSGSNLPSWDIRVNNEKKKLMENIELYKEDRLDSTDLFEC</sequence>
<keyword evidence="5" id="KW-0675">Receptor</keyword>
<evidence type="ECO:0000256" key="3">
    <source>
        <dbReference type="SAM" id="MobiDB-lite"/>
    </source>
</evidence>
<feature type="compositionally biased region" description="Basic and acidic residues" evidence="3">
    <location>
        <begin position="781"/>
        <end position="791"/>
    </location>
</feature>
<accession>A0AAD1SUK8</accession>
<feature type="compositionally biased region" description="Acidic residues" evidence="3">
    <location>
        <begin position="691"/>
        <end position="700"/>
    </location>
</feature>
<dbReference type="Gene3D" id="3.60.10.10">
    <property type="entry name" value="Endonuclease/exonuclease/phosphatase"/>
    <property type="match status" value="1"/>
</dbReference>
<keyword evidence="5" id="KW-0808">Transferase</keyword>
<evidence type="ECO:0000313" key="6">
    <source>
        <dbReference type="Proteomes" id="UP001295444"/>
    </source>
</evidence>
<keyword evidence="1" id="KW-0547">Nucleotide-binding</keyword>
<feature type="domain" description="Protein kinase" evidence="4">
    <location>
        <begin position="370"/>
        <end position="667"/>
    </location>
</feature>
<dbReference type="InterPro" id="IPR011029">
    <property type="entry name" value="DEATH-like_dom_sf"/>
</dbReference>
<organism evidence="5 6">
    <name type="scientific">Pelobates cultripes</name>
    <name type="common">Western spadefoot toad</name>
    <dbReference type="NCBI Taxonomy" id="61616"/>
    <lineage>
        <taxon>Eukaryota</taxon>
        <taxon>Metazoa</taxon>
        <taxon>Chordata</taxon>
        <taxon>Craniata</taxon>
        <taxon>Vertebrata</taxon>
        <taxon>Euteleostomi</taxon>
        <taxon>Amphibia</taxon>
        <taxon>Batrachia</taxon>
        <taxon>Anura</taxon>
        <taxon>Pelobatoidea</taxon>
        <taxon>Pelobatidae</taxon>
        <taxon>Pelobates</taxon>
    </lineage>
</organism>
<feature type="compositionally biased region" description="Polar residues" evidence="3">
    <location>
        <begin position="771"/>
        <end position="780"/>
    </location>
</feature>
<evidence type="ECO:0000256" key="2">
    <source>
        <dbReference type="ARBA" id="ARBA00022840"/>
    </source>
</evidence>
<name>A0AAD1SUK8_PELCU</name>
<dbReference type="SUPFAM" id="SSF56219">
    <property type="entry name" value="DNase I-like"/>
    <property type="match status" value="1"/>
</dbReference>
<dbReference type="Gene3D" id="1.10.510.10">
    <property type="entry name" value="Transferase(Phosphotransferase) domain 1"/>
    <property type="match status" value="1"/>
</dbReference>
<dbReference type="FunFam" id="1.10.533.10:FF:000030">
    <property type="entry name" value="Interleukin-1 receptor-associated kinase-like 2"/>
    <property type="match status" value="1"/>
</dbReference>
<keyword evidence="5" id="KW-0418">Kinase</keyword>
<gene>
    <name evidence="5" type="ORF">PECUL_23A005953</name>
</gene>
<dbReference type="SUPFAM" id="SSF56112">
    <property type="entry name" value="Protein kinase-like (PK-like)"/>
    <property type="match status" value="1"/>
</dbReference>
<protein>
    <submittedName>
        <fullName evidence="5">Interleukin-1 receptor-associated kinase-like 2</fullName>
    </submittedName>
</protein>
<feature type="region of interest" description="Disordered" evidence="3">
    <location>
        <begin position="771"/>
        <end position="810"/>
    </location>
</feature>
<dbReference type="Pfam" id="PF00069">
    <property type="entry name" value="Pkinase"/>
    <property type="match status" value="1"/>
</dbReference>
<dbReference type="Proteomes" id="UP001295444">
    <property type="component" value="Chromosome 08"/>
</dbReference>
<feature type="compositionally biased region" description="Low complexity" evidence="3">
    <location>
        <begin position="795"/>
        <end position="809"/>
    </location>
</feature>
<dbReference type="GO" id="GO:0005524">
    <property type="term" value="F:ATP binding"/>
    <property type="evidence" value="ECO:0007669"/>
    <property type="project" value="UniProtKB-KW"/>
</dbReference>
<dbReference type="PANTHER" id="PTHR27001:SF934">
    <property type="entry name" value="INTERLEUKIN-1 RECEPTOR-ASSOCIATED KINASE-LIKE 2"/>
    <property type="match status" value="1"/>
</dbReference>
<dbReference type="AlphaFoldDB" id="A0AAD1SUK8"/>
<feature type="region of interest" description="Disordered" evidence="3">
    <location>
        <begin position="669"/>
        <end position="723"/>
    </location>
</feature>
<dbReference type="InterPro" id="IPR000719">
    <property type="entry name" value="Prot_kinase_dom"/>
</dbReference>
<keyword evidence="2" id="KW-0067">ATP-binding</keyword>
<dbReference type="EMBL" id="OW240919">
    <property type="protein sequence ID" value="CAH2312140.1"/>
    <property type="molecule type" value="Genomic_DNA"/>
</dbReference>
<feature type="region of interest" description="Disordered" evidence="3">
    <location>
        <begin position="282"/>
        <end position="304"/>
    </location>
</feature>
<evidence type="ECO:0000256" key="1">
    <source>
        <dbReference type="ARBA" id="ARBA00022741"/>
    </source>
</evidence>
<dbReference type="Gene3D" id="1.10.533.10">
    <property type="entry name" value="Death Domain, Fas"/>
    <property type="match status" value="1"/>
</dbReference>
<dbReference type="GO" id="GO:0005886">
    <property type="term" value="C:plasma membrane"/>
    <property type="evidence" value="ECO:0007669"/>
    <property type="project" value="TreeGrafter"/>
</dbReference>
<proteinExistence type="predicted"/>
<dbReference type="Gene3D" id="3.30.200.20">
    <property type="entry name" value="Phosphorylase Kinase, domain 1"/>
    <property type="match status" value="1"/>
</dbReference>
<dbReference type="InterPro" id="IPR011009">
    <property type="entry name" value="Kinase-like_dom_sf"/>
</dbReference>